<dbReference type="PANTHER" id="PTHR46051:SF1">
    <property type="entry name" value="INOSITOL POLYPHOSPHATE-RELATED PHOSPHATASE DOMAIN-CONTAINING PROTEIN"/>
    <property type="match status" value="1"/>
</dbReference>
<evidence type="ECO:0000256" key="1">
    <source>
        <dbReference type="ARBA" id="ARBA00022588"/>
    </source>
</evidence>
<dbReference type="PROSITE" id="PS50001">
    <property type="entry name" value="SH2"/>
    <property type="match status" value="1"/>
</dbReference>
<dbReference type="Proteomes" id="UP001178461">
    <property type="component" value="Chromosome 4"/>
</dbReference>
<protein>
    <submittedName>
        <fullName evidence="7">SH2 domain-containing protein</fullName>
    </submittedName>
</protein>
<dbReference type="SMART" id="SM00252">
    <property type="entry name" value="SH2"/>
    <property type="match status" value="1"/>
</dbReference>
<keyword evidence="1" id="KW-0399">Innate immunity</keyword>
<dbReference type="AlphaFoldDB" id="A0AA35K760"/>
<dbReference type="PANTHER" id="PTHR46051">
    <property type="entry name" value="SH2 DOMAIN-CONTAINING PROTEIN"/>
    <property type="match status" value="1"/>
</dbReference>
<dbReference type="GO" id="GO:0002250">
    <property type="term" value="P:adaptive immune response"/>
    <property type="evidence" value="ECO:0007669"/>
    <property type="project" value="UniProtKB-KW"/>
</dbReference>
<dbReference type="PRINTS" id="PR00401">
    <property type="entry name" value="SH2DOMAIN"/>
</dbReference>
<proteinExistence type="predicted"/>
<evidence type="ECO:0000313" key="7">
    <source>
        <dbReference type="EMBL" id="CAI5772895.1"/>
    </source>
</evidence>
<keyword evidence="2" id="KW-0391">Immunity</keyword>
<evidence type="ECO:0000256" key="5">
    <source>
        <dbReference type="PROSITE-ProRule" id="PRU00191"/>
    </source>
</evidence>
<feature type="domain" description="SH2" evidence="6">
    <location>
        <begin position="5"/>
        <end position="101"/>
    </location>
</feature>
<keyword evidence="8" id="KW-1185">Reference proteome</keyword>
<dbReference type="GO" id="GO:0050776">
    <property type="term" value="P:regulation of immune response"/>
    <property type="evidence" value="ECO:0007669"/>
    <property type="project" value="TreeGrafter"/>
</dbReference>
<dbReference type="Pfam" id="PF00017">
    <property type="entry name" value="SH2"/>
    <property type="match status" value="1"/>
</dbReference>
<dbReference type="InterPro" id="IPR000980">
    <property type="entry name" value="SH2"/>
</dbReference>
<dbReference type="Gene3D" id="3.30.505.10">
    <property type="entry name" value="SH2 domain"/>
    <property type="match status" value="1"/>
</dbReference>
<accession>A0AA35K760</accession>
<dbReference type="GO" id="GO:0009966">
    <property type="term" value="P:regulation of signal transduction"/>
    <property type="evidence" value="ECO:0007669"/>
    <property type="project" value="TreeGrafter"/>
</dbReference>
<evidence type="ECO:0000256" key="4">
    <source>
        <dbReference type="ARBA" id="ARBA00023130"/>
    </source>
</evidence>
<dbReference type="InterPro" id="IPR036860">
    <property type="entry name" value="SH2_dom_sf"/>
</dbReference>
<dbReference type="GO" id="GO:0045087">
    <property type="term" value="P:innate immune response"/>
    <property type="evidence" value="ECO:0007669"/>
    <property type="project" value="UniProtKB-KW"/>
</dbReference>
<dbReference type="SUPFAM" id="SSF55550">
    <property type="entry name" value="SH2 domain"/>
    <property type="match status" value="1"/>
</dbReference>
<evidence type="ECO:0000313" key="8">
    <source>
        <dbReference type="Proteomes" id="UP001178461"/>
    </source>
</evidence>
<dbReference type="EMBL" id="OX395129">
    <property type="protein sequence ID" value="CAI5772895.1"/>
    <property type="molecule type" value="Genomic_DNA"/>
</dbReference>
<keyword evidence="4" id="KW-1064">Adaptive immunity</keyword>
<name>A0AA35K760_9SAUR</name>
<evidence type="ECO:0000256" key="2">
    <source>
        <dbReference type="ARBA" id="ARBA00022859"/>
    </source>
</evidence>
<reference evidence="7" key="1">
    <citation type="submission" date="2022-12" db="EMBL/GenBank/DDBJ databases">
        <authorList>
            <person name="Alioto T."/>
            <person name="Alioto T."/>
            <person name="Gomez Garrido J."/>
        </authorList>
    </citation>
    <scope>NUCLEOTIDE SEQUENCE</scope>
</reference>
<evidence type="ECO:0000259" key="6">
    <source>
        <dbReference type="PROSITE" id="PS50001"/>
    </source>
</evidence>
<organism evidence="7 8">
    <name type="scientific">Podarcis lilfordi</name>
    <name type="common">Lilford's wall lizard</name>
    <dbReference type="NCBI Taxonomy" id="74358"/>
    <lineage>
        <taxon>Eukaryota</taxon>
        <taxon>Metazoa</taxon>
        <taxon>Chordata</taxon>
        <taxon>Craniata</taxon>
        <taxon>Vertebrata</taxon>
        <taxon>Euteleostomi</taxon>
        <taxon>Lepidosauria</taxon>
        <taxon>Squamata</taxon>
        <taxon>Bifurcata</taxon>
        <taxon>Unidentata</taxon>
        <taxon>Episquamata</taxon>
        <taxon>Laterata</taxon>
        <taxon>Lacertibaenia</taxon>
        <taxon>Lacertidae</taxon>
        <taxon>Podarcis</taxon>
    </lineage>
</organism>
<evidence type="ECO:0000256" key="3">
    <source>
        <dbReference type="ARBA" id="ARBA00022999"/>
    </source>
</evidence>
<keyword evidence="3 5" id="KW-0727">SH2 domain</keyword>
<sequence>MELQYFHGTITKDDCEKLLSKTGKNGSFLIRNSESIPGVLCLCVFYEQIIYTYRIFRKHNGHFMMQTSEGAPKQDFRTLKDLIATYEKPNQGLVSNLRYPVNRPTTSQRSQTVYVTKGEAYLIPENEDAEDYLEVLPE</sequence>
<gene>
    <name evidence="7" type="ORF">PODLI_1B017415</name>
</gene>